<feature type="active site" evidence="15">
    <location>
        <position position="168"/>
    </location>
</feature>
<dbReference type="Gene3D" id="1.10.510.10">
    <property type="entry name" value="Transferase(Phosphotransferase) domain 1"/>
    <property type="match status" value="1"/>
</dbReference>
<evidence type="ECO:0000256" key="10">
    <source>
        <dbReference type="ARBA" id="ARBA00022840"/>
    </source>
</evidence>
<dbReference type="GO" id="GO:0005524">
    <property type="term" value="F:ATP binding"/>
    <property type="evidence" value="ECO:0007669"/>
    <property type="project" value="UniProtKB-UniRule"/>
</dbReference>
<protein>
    <recommendedName>
        <fullName evidence="13 15">3-deoxy-D-manno-octulosonic acid kinase</fullName>
        <shortName evidence="15">Kdo kinase</shortName>
        <ecNumber evidence="4 15">2.7.1.166</ecNumber>
    </recommendedName>
</protein>
<dbReference type="AlphaFoldDB" id="A0A1D9GML0"/>
<dbReference type="STRING" id="1874317.BKP64_12140"/>
<keyword evidence="9 15" id="KW-0418">Kinase</keyword>
<evidence type="ECO:0000256" key="8">
    <source>
        <dbReference type="ARBA" id="ARBA00022741"/>
    </source>
</evidence>
<comment type="function">
    <text evidence="15">Catalyzes the ATP-dependent phosphorylation of the 3-deoxy-D-manno-octulosonic acid (Kdo) residue in Kdo-lipid IV(A) at the 4-OH position.</text>
</comment>
<comment type="similarity">
    <text evidence="3 15">Belongs to the protein kinase superfamily. KdkA/RfaP family.</text>
</comment>
<dbReference type="NCBIfam" id="NF002475">
    <property type="entry name" value="PRK01723.1"/>
    <property type="match status" value="1"/>
</dbReference>
<evidence type="ECO:0000256" key="14">
    <source>
        <dbReference type="ARBA" id="ARBA00034417"/>
    </source>
</evidence>
<keyword evidence="17" id="KW-1185">Reference proteome</keyword>
<dbReference type="HAMAP" id="MF_00521">
    <property type="entry name" value="KDO_kinase"/>
    <property type="match status" value="1"/>
</dbReference>
<dbReference type="UniPathway" id="UPA00958"/>
<reference evidence="16 17" key="1">
    <citation type="submission" date="2016-10" db="EMBL/GenBank/DDBJ databases">
        <title>Marinobacter salinus sp. nov., a moderately halophilic bacterium isolated from a tidal flat environment.</title>
        <authorList>
            <person name="Park S.-J."/>
        </authorList>
    </citation>
    <scope>NUCLEOTIDE SEQUENCE [LARGE SCALE GENOMIC DNA]</scope>
    <source>
        <strain evidence="16 17">Hb8</strain>
    </source>
</reference>
<evidence type="ECO:0000256" key="13">
    <source>
        <dbReference type="ARBA" id="ARBA00029511"/>
    </source>
</evidence>
<evidence type="ECO:0000256" key="9">
    <source>
        <dbReference type="ARBA" id="ARBA00022777"/>
    </source>
</evidence>
<evidence type="ECO:0000256" key="3">
    <source>
        <dbReference type="ARBA" id="ARBA00010327"/>
    </source>
</evidence>
<dbReference type="RefSeq" id="WP_070970386.1">
    <property type="nucleotide sequence ID" value="NZ_CP017715.1"/>
</dbReference>
<keyword evidence="8 15" id="KW-0547">Nucleotide-binding</keyword>
<dbReference type="EMBL" id="CP017715">
    <property type="protein sequence ID" value="AOY88857.1"/>
    <property type="molecule type" value="Genomic_DNA"/>
</dbReference>
<dbReference type="OrthoDB" id="6854449at2"/>
<keyword evidence="7 15" id="KW-0808">Transferase</keyword>
<keyword evidence="12 15" id="KW-0472">Membrane</keyword>
<evidence type="ECO:0000313" key="16">
    <source>
        <dbReference type="EMBL" id="AOY88857.1"/>
    </source>
</evidence>
<dbReference type="GO" id="GO:0009244">
    <property type="term" value="P:lipopolysaccharide core region biosynthetic process"/>
    <property type="evidence" value="ECO:0007669"/>
    <property type="project" value="UniProtKB-UniRule"/>
</dbReference>
<dbReference type="InterPro" id="IPR011009">
    <property type="entry name" value="Kinase-like_dom_sf"/>
</dbReference>
<gene>
    <name evidence="15" type="primary">kdkA</name>
    <name evidence="16" type="ORF">BKP64_12140</name>
</gene>
<keyword evidence="6 15" id="KW-0997">Cell inner membrane</keyword>
<organism evidence="16 17">
    <name type="scientific">Marinobacter salinus</name>
    <dbReference type="NCBI Taxonomy" id="1874317"/>
    <lineage>
        <taxon>Bacteria</taxon>
        <taxon>Pseudomonadati</taxon>
        <taxon>Pseudomonadota</taxon>
        <taxon>Gammaproteobacteria</taxon>
        <taxon>Pseudomonadales</taxon>
        <taxon>Marinobacteraceae</taxon>
        <taxon>Marinobacter</taxon>
    </lineage>
</organism>
<dbReference type="Proteomes" id="UP000177445">
    <property type="component" value="Chromosome"/>
</dbReference>
<comment type="catalytic activity">
    <reaction evidence="14 15">
        <text>an alpha-Kdo-(2-&gt;6)-lipid IVA + ATP = a 4-O-phospho-alpha-Kdo-(2-&gt;6)-lipid IVA + ADP + H(+)</text>
        <dbReference type="Rhea" id="RHEA:74271"/>
        <dbReference type="ChEBI" id="CHEBI:15378"/>
        <dbReference type="ChEBI" id="CHEBI:30616"/>
        <dbReference type="ChEBI" id="CHEBI:176428"/>
        <dbReference type="ChEBI" id="CHEBI:193140"/>
        <dbReference type="ChEBI" id="CHEBI:456216"/>
        <dbReference type="EC" id="2.7.1.166"/>
    </reaction>
</comment>
<sequence>MVESEICERENGVALLVHPDYQGRVTAAWFDPGYWGDSAEPVSSGGRGGAWFIDADGTGLVLREYRRGGLAARISRRTYAFAAERDVRSFAEFRLLMRLVAMGMPVPKPVAAKYRKVSPVQYQAAIMIERLADTTPLADLIDCLDNDGWYRLGQVIRRFHDAGVRHADLNCFNVLVRDGAFYLIDFDKGCIMPDQANPRWKRANLDRFARSLRKVADEAVQRRVWVSFMNGYNGSHTD</sequence>
<proteinExistence type="inferred from homology"/>
<evidence type="ECO:0000256" key="15">
    <source>
        <dbReference type="HAMAP-Rule" id="MF_00521"/>
    </source>
</evidence>
<keyword evidence="10 15" id="KW-0067">ATP-binding</keyword>
<comment type="pathway">
    <text evidence="2 15">Bacterial outer membrane biogenesis; LPS core biosynthesis.</text>
</comment>
<dbReference type="InterPro" id="IPR022826">
    <property type="entry name" value="KDO_kinase"/>
</dbReference>
<dbReference type="SUPFAM" id="SSF56112">
    <property type="entry name" value="Protein kinase-like (PK-like)"/>
    <property type="match status" value="1"/>
</dbReference>
<accession>A0A1D9GML0</accession>
<evidence type="ECO:0000256" key="2">
    <source>
        <dbReference type="ARBA" id="ARBA00004713"/>
    </source>
</evidence>
<dbReference type="GO" id="GO:0016773">
    <property type="term" value="F:phosphotransferase activity, alcohol group as acceptor"/>
    <property type="evidence" value="ECO:0007669"/>
    <property type="project" value="UniProtKB-UniRule"/>
</dbReference>
<evidence type="ECO:0000256" key="4">
    <source>
        <dbReference type="ARBA" id="ARBA00011988"/>
    </source>
</evidence>
<dbReference type="GO" id="GO:0005886">
    <property type="term" value="C:plasma membrane"/>
    <property type="evidence" value="ECO:0007669"/>
    <property type="project" value="UniProtKB-SubCell"/>
</dbReference>
<evidence type="ECO:0000313" key="17">
    <source>
        <dbReference type="Proteomes" id="UP000177445"/>
    </source>
</evidence>
<keyword evidence="11 15" id="KW-0448">Lipopolysaccharide biosynthesis</keyword>
<evidence type="ECO:0000256" key="7">
    <source>
        <dbReference type="ARBA" id="ARBA00022679"/>
    </source>
</evidence>
<evidence type="ECO:0000256" key="5">
    <source>
        <dbReference type="ARBA" id="ARBA00022475"/>
    </source>
</evidence>
<evidence type="ECO:0000256" key="12">
    <source>
        <dbReference type="ARBA" id="ARBA00023136"/>
    </source>
</evidence>
<evidence type="ECO:0000256" key="6">
    <source>
        <dbReference type="ARBA" id="ARBA00022519"/>
    </source>
</evidence>
<name>A0A1D9GML0_9GAMM</name>
<evidence type="ECO:0000256" key="11">
    <source>
        <dbReference type="ARBA" id="ARBA00022985"/>
    </source>
</evidence>
<evidence type="ECO:0000256" key="1">
    <source>
        <dbReference type="ARBA" id="ARBA00004515"/>
    </source>
</evidence>
<dbReference type="KEGG" id="msq:BKP64_12140"/>
<dbReference type="EC" id="2.7.1.166" evidence="4 15"/>
<dbReference type="Pfam" id="PF06293">
    <property type="entry name" value="Kdo"/>
    <property type="match status" value="1"/>
</dbReference>
<dbReference type="GO" id="GO:0016301">
    <property type="term" value="F:kinase activity"/>
    <property type="evidence" value="ECO:0007669"/>
    <property type="project" value="UniProtKB-KW"/>
</dbReference>
<keyword evidence="5 15" id="KW-1003">Cell membrane</keyword>
<comment type="subcellular location">
    <subcellularLocation>
        <location evidence="1 15">Cell inner membrane</location>
        <topology evidence="1 15">Peripheral membrane protein</topology>
        <orientation evidence="1 15">Cytoplasmic side</orientation>
    </subcellularLocation>
</comment>